<accession>A0AAF0E7X5</accession>
<dbReference type="PANTHER" id="PTHR38488">
    <property type="entry name" value="OXIDOREDUCTASE 9.5 KDA SUBUNIT, PUTATIVE (AFU_ORTHOLOGUE AFUA_5G08980)-RELATED"/>
    <property type="match status" value="1"/>
</dbReference>
<gene>
    <name evidence="2" type="primary">N19M</name>
    <name evidence="2" type="ORF">MEQU1_000096</name>
</gene>
<sequence>MSVITRPLLNTIHYLRKAAHERPVIFFSIIVGAIGMSFELIVVGPALVLTVPPMRMQMGWKPAERIPVTYPLPEGPREAVSGYDDE</sequence>
<dbReference type="Proteomes" id="UP001214415">
    <property type="component" value="Chromosome 1"/>
</dbReference>
<evidence type="ECO:0000313" key="2">
    <source>
        <dbReference type="EMBL" id="WFD21447.1"/>
    </source>
</evidence>
<name>A0AAF0E7X5_9BASI</name>
<dbReference type="InterPro" id="IPR039961">
    <property type="entry name" value="Nuo9.5"/>
</dbReference>
<keyword evidence="1" id="KW-1133">Transmembrane helix</keyword>
<dbReference type="CDD" id="cd22903">
    <property type="entry name" value="NI9M"/>
    <property type="match status" value="1"/>
</dbReference>
<keyword evidence="1" id="KW-0812">Transmembrane</keyword>
<evidence type="ECO:0000256" key="1">
    <source>
        <dbReference type="SAM" id="Phobius"/>
    </source>
</evidence>
<keyword evidence="3" id="KW-1185">Reference proteome</keyword>
<protein>
    <submittedName>
        <fullName evidence="2">N19m, NADH-ubiquinone oxidoreductase 9.5 kDa subunit</fullName>
    </submittedName>
</protein>
<dbReference type="AlphaFoldDB" id="A0AAF0E7X5"/>
<keyword evidence="1" id="KW-0472">Membrane</keyword>
<evidence type="ECO:0000313" key="3">
    <source>
        <dbReference type="Proteomes" id="UP001214415"/>
    </source>
</evidence>
<organism evidence="2 3">
    <name type="scientific">Malassezia equina</name>
    <dbReference type="NCBI Taxonomy" id="1381935"/>
    <lineage>
        <taxon>Eukaryota</taxon>
        <taxon>Fungi</taxon>
        <taxon>Dikarya</taxon>
        <taxon>Basidiomycota</taxon>
        <taxon>Ustilaginomycotina</taxon>
        <taxon>Malasseziomycetes</taxon>
        <taxon>Malasseziales</taxon>
        <taxon>Malasseziaceae</taxon>
        <taxon>Malassezia</taxon>
    </lineage>
</organism>
<reference evidence="2" key="1">
    <citation type="submission" date="2023-03" db="EMBL/GenBank/DDBJ databases">
        <title>Mating type loci evolution in Malassezia.</title>
        <authorList>
            <person name="Coelho M.A."/>
        </authorList>
    </citation>
    <scope>NUCLEOTIDE SEQUENCE</scope>
    <source>
        <strain evidence="2">CBS 12830</strain>
    </source>
</reference>
<proteinExistence type="predicted"/>
<dbReference type="EMBL" id="CP119900">
    <property type="protein sequence ID" value="WFD21447.1"/>
    <property type="molecule type" value="Genomic_DNA"/>
</dbReference>
<feature type="transmembrane region" description="Helical" evidence="1">
    <location>
        <begin position="24"/>
        <end position="51"/>
    </location>
</feature>
<dbReference type="PANTHER" id="PTHR38488:SF1">
    <property type="entry name" value="OXIDOREDUCTASE 9.5 KDA SUBUNIT, PUTATIVE (AFU_ORTHOLOGUE AFUA_5G08980)-RELATED"/>
    <property type="match status" value="1"/>
</dbReference>